<dbReference type="AlphaFoldDB" id="A0A1U7VRF8"/>
<protein>
    <submittedName>
        <fullName evidence="2">Uncharacterized protein LOC104219906</fullName>
    </submittedName>
</protein>
<dbReference type="KEGG" id="nsy:104219906"/>
<gene>
    <name evidence="2" type="primary">LOC104219906</name>
</gene>
<dbReference type="RefSeq" id="XP_009768978.1">
    <property type="nucleotide sequence ID" value="XM_009770676.1"/>
</dbReference>
<organism evidence="1 2">
    <name type="scientific">Nicotiana sylvestris</name>
    <name type="common">Wood tobacco</name>
    <name type="synonym">South American tobacco</name>
    <dbReference type="NCBI Taxonomy" id="4096"/>
    <lineage>
        <taxon>Eukaryota</taxon>
        <taxon>Viridiplantae</taxon>
        <taxon>Streptophyta</taxon>
        <taxon>Embryophyta</taxon>
        <taxon>Tracheophyta</taxon>
        <taxon>Spermatophyta</taxon>
        <taxon>Magnoliopsida</taxon>
        <taxon>eudicotyledons</taxon>
        <taxon>Gunneridae</taxon>
        <taxon>Pentapetalae</taxon>
        <taxon>asterids</taxon>
        <taxon>lamiids</taxon>
        <taxon>Solanales</taxon>
        <taxon>Solanaceae</taxon>
        <taxon>Nicotianoideae</taxon>
        <taxon>Nicotianeae</taxon>
        <taxon>Nicotiana</taxon>
    </lineage>
</organism>
<name>A0A1U7VRF8_NICSY</name>
<evidence type="ECO:0000313" key="2">
    <source>
        <dbReference type="RefSeq" id="XP_009768978.1"/>
    </source>
</evidence>
<evidence type="ECO:0000313" key="1">
    <source>
        <dbReference type="Proteomes" id="UP000189701"/>
    </source>
</evidence>
<dbReference type="Proteomes" id="UP000189701">
    <property type="component" value="Unplaced"/>
</dbReference>
<accession>A0A1U7VRF8</accession>
<reference evidence="1" key="1">
    <citation type="journal article" date="2013" name="Genome Biol.">
        <title>Reference genomes and transcriptomes of Nicotiana sylvestris and Nicotiana tomentosiformis.</title>
        <authorList>
            <person name="Sierro N."/>
            <person name="Battey J.N."/>
            <person name="Ouadi S."/>
            <person name="Bovet L."/>
            <person name="Goepfert S."/>
            <person name="Bakaher N."/>
            <person name="Peitsch M.C."/>
            <person name="Ivanov N.V."/>
        </authorList>
    </citation>
    <scope>NUCLEOTIDE SEQUENCE [LARGE SCALE GENOMIC DNA]</scope>
</reference>
<dbReference type="PANTHER" id="PTHR31470:SF40">
    <property type="entry name" value="UBIQUITIN-LIKE PROTEASE FAMILY PROFILE DOMAIN-CONTAINING PROTEIN"/>
    <property type="match status" value="1"/>
</dbReference>
<sequence>MVMYGVELIELCAMLLGSWIGTFTAQLRENSFSDHSPIHIDLAKASRSNKRPFRLLSILADNDKFLQLVATLKLCKDPLKNLMEVEVGSVDRRVNEAREKVQVVQTQLTMNIDTGLMEREKEVLADLHKWSDIQERILKQKSKAHWINAGDGNNKYFLHDATGRMLQKHANIEEEILQFYKGLLGSNADILSCIDLSIMRHGPCLSVHQQRSMCVEVTHEEIKSALFAIDDNKAPGIDGFNGLFFKRSWDIVKGDLLKDRFDLFSEALELKANISKSQVYCGGADEVNLKEKLHWVLAVVSFKDRCIKVCDSIRSALHDSYVASEIDKLAKLVPMDYGVHVTAYTEFLSTVGLVSQIKVDANLLRQRYGALLWDYAMRKIDVDAVSESKSHSKILRNITDSDTSVKIMLE</sequence>
<dbReference type="InterPro" id="IPR038765">
    <property type="entry name" value="Papain-like_cys_pep_sf"/>
</dbReference>
<dbReference type="eggNOG" id="KOG1075">
    <property type="taxonomic scope" value="Eukaryota"/>
</dbReference>
<dbReference type="PANTHER" id="PTHR31470">
    <property type="entry name" value="CYSTEINE PROTEINASES SUPERFAMILY PROTEIN-RELATED-RELATED"/>
    <property type="match status" value="1"/>
</dbReference>
<dbReference type="SUPFAM" id="SSF54001">
    <property type="entry name" value="Cysteine proteinases"/>
    <property type="match status" value="1"/>
</dbReference>
<dbReference type="GeneID" id="104219906"/>
<reference evidence="2" key="2">
    <citation type="submission" date="2025-08" db="UniProtKB">
        <authorList>
            <consortium name="RefSeq"/>
        </authorList>
    </citation>
    <scope>IDENTIFICATION</scope>
    <source>
        <tissue evidence="2">Leaf</tissue>
    </source>
</reference>
<dbReference type="Gene3D" id="3.40.395.10">
    <property type="entry name" value="Adenoviral Proteinase, Chain A"/>
    <property type="match status" value="1"/>
</dbReference>
<keyword evidence="1" id="KW-1185">Reference proteome</keyword>
<proteinExistence type="predicted"/>